<dbReference type="Pfam" id="PF22091">
    <property type="entry name" value="DUF6941"/>
    <property type="match status" value="2"/>
</dbReference>
<gene>
    <name evidence="1" type="ORF">ENV35_06625</name>
</gene>
<dbReference type="AlphaFoldDB" id="A0A7C3WWC1"/>
<organism evidence="1">
    <name type="scientific">Dictyoglomus turgidum</name>
    <dbReference type="NCBI Taxonomy" id="513050"/>
    <lineage>
        <taxon>Bacteria</taxon>
        <taxon>Pseudomonadati</taxon>
        <taxon>Dictyoglomota</taxon>
        <taxon>Dictyoglomia</taxon>
        <taxon>Dictyoglomales</taxon>
        <taxon>Dictyoglomaceae</taxon>
        <taxon>Dictyoglomus</taxon>
    </lineage>
</organism>
<protein>
    <submittedName>
        <fullName evidence="1">Uncharacterized protein</fullName>
    </submittedName>
</protein>
<comment type="caution">
    <text evidence="1">The sequence shown here is derived from an EMBL/GenBank/DDBJ whole genome shotgun (WGS) entry which is preliminary data.</text>
</comment>
<sequence>MKKFFIFLLISIFFVFSLSYAQENTNNIKLIGVVIASNIQEDEYGLTLLDGIFSIINFDKLPQTDTFPVYSRWMGNGKHNIELNLLNPSKEKILGTITDSFELIRENDVLYSLGTFEDIAFEEPGVHWIQVKADGKLLKEIPLFILEKGEDVEIPEALTQKPILIFSLPALEIYENDDGLTSLKGVYEYYTTDELPFTDSFIIANGWMSGEGEYNQHIEIFSPDKNLLYKSEPQTFEINAGSVVTLFDEVSDFSFEKEGDYLVKVFLNDEEVNSFVLKVIKK</sequence>
<name>A0A7C3WWC1_9BACT</name>
<reference evidence="1" key="1">
    <citation type="journal article" date="2020" name="mSystems">
        <title>Genome- and Community-Level Interaction Insights into Carbon Utilization and Element Cycling Functions of Hydrothermarchaeota in Hydrothermal Sediment.</title>
        <authorList>
            <person name="Zhou Z."/>
            <person name="Liu Y."/>
            <person name="Xu W."/>
            <person name="Pan J."/>
            <person name="Luo Z.H."/>
            <person name="Li M."/>
        </authorList>
    </citation>
    <scope>NUCLEOTIDE SEQUENCE [LARGE SCALE GENOMIC DNA]</scope>
    <source>
        <strain evidence="1">SpSt-751</strain>
    </source>
</reference>
<proteinExistence type="predicted"/>
<dbReference type="InterPro" id="IPR054221">
    <property type="entry name" value="DUF6941"/>
</dbReference>
<dbReference type="EMBL" id="DTGA01000172">
    <property type="protein sequence ID" value="HGB31531.1"/>
    <property type="molecule type" value="Genomic_DNA"/>
</dbReference>
<accession>A0A7C3WWC1</accession>
<evidence type="ECO:0000313" key="1">
    <source>
        <dbReference type="EMBL" id="HGB31531.1"/>
    </source>
</evidence>